<evidence type="ECO:0000313" key="2">
    <source>
        <dbReference type="Proteomes" id="UP000782519"/>
    </source>
</evidence>
<accession>A0A933S3U8</accession>
<gene>
    <name evidence="1" type="ORF">HZA66_19110</name>
</gene>
<evidence type="ECO:0000313" key="1">
    <source>
        <dbReference type="EMBL" id="MBI5131553.1"/>
    </source>
</evidence>
<organism evidence="1 2">
    <name type="scientific">Rhodopseudomonas palustris</name>
    <dbReference type="NCBI Taxonomy" id="1076"/>
    <lineage>
        <taxon>Bacteria</taxon>
        <taxon>Pseudomonadati</taxon>
        <taxon>Pseudomonadota</taxon>
        <taxon>Alphaproteobacteria</taxon>
        <taxon>Hyphomicrobiales</taxon>
        <taxon>Nitrobacteraceae</taxon>
        <taxon>Rhodopseudomonas</taxon>
    </lineage>
</organism>
<protein>
    <submittedName>
        <fullName evidence="1">Uncharacterized protein</fullName>
    </submittedName>
</protein>
<comment type="caution">
    <text evidence="1">The sequence shown here is derived from an EMBL/GenBank/DDBJ whole genome shotgun (WGS) entry which is preliminary data.</text>
</comment>
<dbReference type="AlphaFoldDB" id="A0A933S3U8"/>
<name>A0A933S3U8_RHOPL</name>
<sequence length="118" mass="12422">MKLRRTIDLLLAVLVIVGLAFAPLVTPATAQRVAAAEMVDMSAMMGDMSCCAGGHETEGCKDCPLIAMCMLTVALAEPASSCAVRTSFQAHSLSFVLYDLAAEGVLGVPPYHPPRIEI</sequence>
<proteinExistence type="predicted"/>
<dbReference type="Proteomes" id="UP000782519">
    <property type="component" value="Unassembled WGS sequence"/>
</dbReference>
<reference evidence="1" key="1">
    <citation type="submission" date="2020-07" db="EMBL/GenBank/DDBJ databases">
        <title>Huge and variable diversity of episymbiotic CPR bacteria and DPANN archaea in groundwater ecosystems.</title>
        <authorList>
            <person name="He C.Y."/>
            <person name="Keren R."/>
            <person name="Whittaker M."/>
            <person name="Farag I.F."/>
            <person name="Doudna J."/>
            <person name="Cate J.H.D."/>
            <person name="Banfield J.F."/>
        </authorList>
    </citation>
    <scope>NUCLEOTIDE SEQUENCE</scope>
    <source>
        <strain evidence="1">NC_groundwater_1818_Pr3_B-0.1um_66_35</strain>
    </source>
</reference>
<dbReference type="EMBL" id="JACRJB010000053">
    <property type="protein sequence ID" value="MBI5131553.1"/>
    <property type="molecule type" value="Genomic_DNA"/>
</dbReference>